<feature type="transmembrane region" description="Helical" evidence="7">
    <location>
        <begin position="264"/>
        <end position="283"/>
    </location>
</feature>
<keyword evidence="5 7" id="KW-0472">Membrane</keyword>
<evidence type="ECO:0000259" key="10">
    <source>
        <dbReference type="Pfam" id="PF20519"/>
    </source>
</evidence>
<feature type="transmembrane region" description="Helical" evidence="7">
    <location>
        <begin position="841"/>
        <end position="862"/>
    </location>
</feature>
<comment type="subcellular location">
    <subcellularLocation>
        <location evidence="1">Membrane</location>
        <topology evidence="1">Multi-pass membrane protein</topology>
    </subcellularLocation>
</comment>
<keyword evidence="4 7" id="KW-1133">Transmembrane helix</keyword>
<evidence type="ECO:0000313" key="12">
    <source>
        <dbReference type="Proteomes" id="UP000198211"/>
    </source>
</evidence>
<feature type="compositionally biased region" description="Basic residues" evidence="6">
    <location>
        <begin position="65"/>
        <end position="79"/>
    </location>
</feature>
<feature type="compositionally biased region" description="Polar residues" evidence="6">
    <location>
        <begin position="1"/>
        <end position="10"/>
    </location>
</feature>
<dbReference type="InterPro" id="IPR003032">
    <property type="entry name" value="Ryanodine_rcpt"/>
</dbReference>
<dbReference type="GO" id="GO:0016020">
    <property type="term" value="C:membrane"/>
    <property type="evidence" value="ECO:0007669"/>
    <property type="project" value="UniProtKB-SubCell"/>
</dbReference>
<dbReference type="InterPro" id="IPR046791">
    <property type="entry name" value="Polycystin_dom"/>
</dbReference>
<evidence type="ECO:0000256" key="4">
    <source>
        <dbReference type="ARBA" id="ARBA00022989"/>
    </source>
</evidence>
<feature type="region of interest" description="Disordered" evidence="6">
    <location>
        <begin position="1"/>
        <end position="187"/>
    </location>
</feature>
<dbReference type="InterPro" id="IPR013122">
    <property type="entry name" value="PKD1_2_channel"/>
</dbReference>
<proteinExistence type="inferred from homology"/>
<feature type="domain" description="Ryanodine receptor Ryr" evidence="8">
    <location>
        <begin position="1215"/>
        <end position="1304"/>
    </location>
</feature>
<evidence type="ECO:0000256" key="1">
    <source>
        <dbReference type="ARBA" id="ARBA00004141"/>
    </source>
</evidence>
<dbReference type="OrthoDB" id="300855at2759"/>
<dbReference type="Proteomes" id="UP000198211">
    <property type="component" value="Unassembled WGS sequence"/>
</dbReference>
<dbReference type="Pfam" id="PF08016">
    <property type="entry name" value="PKD_channel"/>
    <property type="match status" value="2"/>
</dbReference>
<evidence type="ECO:0000256" key="2">
    <source>
        <dbReference type="ARBA" id="ARBA00007200"/>
    </source>
</evidence>
<dbReference type="PANTHER" id="PTHR10877:SF183">
    <property type="entry name" value="AT14535P-RELATED"/>
    <property type="match status" value="1"/>
</dbReference>
<feature type="domain" description="Polycystin" evidence="10">
    <location>
        <begin position="329"/>
        <end position="475"/>
    </location>
</feature>
<dbReference type="Pfam" id="PF20519">
    <property type="entry name" value="Polycystin_dom"/>
    <property type="match status" value="1"/>
</dbReference>
<feature type="domain" description="Ryanodine receptor Ryr" evidence="8">
    <location>
        <begin position="1407"/>
        <end position="1495"/>
    </location>
</feature>
<dbReference type="EMBL" id="NBNE01000036">
    <property type="protein sequence ID" value="OWZ23925.1"/>
    <property type="molecule type" value="Genomic_DNA"/>
</dbReference>
<protein>
    <submittedName>
        <fullName evidence="11">Ryanodine-inositol 1,4,5-triphosphate receptor Ca2 channel protein</fullName>
    </submittedName>
</protein>
<keyword evidence="3 7" id="KW-0812">Transmembrane</keyword>
<feature type="domain" description="Polycystin cation channel PKD1/PKD2" evidence="9">
    <location>
        <begin position="570"/>
        <end position="721"/>
    </location>
</feature>
<evidence type="ECO:0000259" key="8">
    <source>
        <dbReference type="Pfam" id="PF02026"/>
    </source>
</evidence>
<feature type="transmembrane region" description="Helical" evidence="7">
    <location>
        <begin position="697"/>
        <end position="720"/>
    </location>
</feature>
<feature type="transmembrane region" description="Helical" evidence="7">
    <location>
        <begin position="613"/>
        <end position="634"/>
    </location>
</feature>
<feature type="transmembrane region" description="Helical" evidence="7">
    <location>
        <begin position="576"/>
        <end position="592"/>
    </location>
</feature>
<dbReference type="Gene3D" id="1.10.287.70">
    <property type="match status" value="1"/>
</dbReference>
<organism evidence="11 12">
    <name type="scientific">Phytophthora megakarya</name>
    <dbReference type="NCBI Taxonomy" id="4795"/>
    <lineage>
        <taxon>Eukaryota</taxon>
        <taxon>Sar</taxon>
        <taxon>Stramenopiles</taxon>
        <taxon>Oomycota</taxon>
        <taxon>Peronosporomycetes</taxon>
        <taxon>Peronosporales</taxon>
        <taxon>Peronosporaceae</taxon>
        <taxon>Phytophthora</taxon>
    </lineage>
</organism>
<feature type="region of interest" description="Disordered" evidence="6">
    <location>
        <begin position="963"/>
        <end position="986"/>
    </location>
</feature>
<keyword evidence="12" id="KW-1185">Reference proteome</keyword>
<dbReference type="InterPro" id="IPR051223">
    <property type="entry name" value="Polycystin"/>
</dbReference>
<feature type="compositionally biased region" description="Polar residues" evidence="6">
    <location>
        <begin position="156"/>
        <end position="182"/>
    </location>
</feature>
<evidence type="ECO:0000313" key="11">
    <source>
        <dbReference type="EMBL" id="OWZ23925.1"/>
    </source>
</evidence>
<accession>A0A225X1B6</accession>
<keyword evidence="11" id="KW-0675">Receptor</keyword>
<evidence type="ECO:0000256" key="3">
    <source>
        <dbReference type="ARBA" id="ARBA00022692"/>
    </source>
</evidence>
<comment type="caution">
    <text evidence="11">The sequence shown here is derived from an EMBL/GenBank/DDBJ whole genome shotgun (WGS) entry which is preliminary data.</text>
</comment>
<feature type="domain" description="Polycystin cation channel PKD1/PKD2" evidence="9">
    <location>
        <begin position="749"/>
        <end position="867"/>
    </location>
</feature>
<dbReference type="PANTHER" id="PTHR10877">
    <property type="entry name" value="POLYCYSTIN FAMILY MEMBER"/>
    <property type="match status" value="1"/>
</dbReference>
<dbReference type="STRING" id="4795.A0A225X1B6"/>
<evidence type="ECO:0000256" key="7">
    <source>
        <dbReference type="SAM" id="Phobius"/>
    </source>
</evidence>
<comment type="similarity">
    <text evidence="2">Belongs to the polycystin family.</text>
</comment>
<name>A0A225X1B6_9STRA</name>
<sequence length="1502" mass="167801">MDVSSSNGASAASPESPRPLTADASPARLPDASDKLSNGSNGPPAALEANGTADLSDKAPAPLKPKPKPKLRAPPRRLRSGSGSGSNTSSGGARRESGGPRPASTNMGIVVGTLRRRNRVSLRTNSLSDEEADDVVTVPPRSSSTLAPRRNKKQPSLRNMASLVRSQLRSSKTLTSNSNGSTIGEADAERKPMLERSNSSFAGVAQQVVTSRRAARGFLSMWTKDSNETMHVYRGIHMEKKKLDLVSVASEYKEIKRRQFYQELVVYFVFLLLLFSLLSWLPVQDSFHQNDVVGALTCREEGECEIKTFADMYEFATKLRETVCDREDVTAQWVRVGGVGFRQVRVKEQRCRVYGGWEAPCYPFYTPEVEQKTPLLGENGTERVYTWRDGLGELSPEIYRSVVEWLFFAPVKSYGSGGYAVDLCDLEDVNELQRDNFLSVHTRAAAFKFVLLNPVTRVFTIGMHVIRVDPSGHLDHFAHSSHVRVIGHENPEQFAIIDEIDVAPPPPKLHHRIFNAVGSLLSLLREAFDVRVLLWVASVFRHIIDVAPPPPKLHHRIFNAVGSLLSLFREAFDVRVLLWVALVLFFVTYCIGEATEMSTMGLSTYLGSDMWNLFELTHLVVLAALLSYMVHYYMASSAFALHLTDLREGRGVEELSHTSSLDLLTGFQQLSDLASLGSAISLLKVFKFLRMNATLNLLWRVLGMAMSDLMGFLVIFNLIFLVEELSHTSSLDLLTGFQQLSDLASLGSAISLLKVFKFLRMNATLNLLWRVLGMAMSDLMGFLVIFNLIFLGYSAMGSYAFGFALEEYSTISKSYGTCFQMLAGEMDYARLRQANPRVAPLFIGTFVVLVFQILVNMFVAILSEYYEVAKNDETASGDDVEYDVLARIRSFVSACAPTVVVPKDHGVIRLIPWQQVRLISTNLVDQEETRQRVRKLFRGAVWRVVALLRFGMKFDRRINFGDRKTHDGGSAHSGNGGSSSSGKDDRELVSHIRLSENFDHKTIKEMIPIGITIRLQGDSILGDGLALKVVHHGKLSVECIVLGPTESETAAGTSTPEKINGASNGFAPPRTISSLGSFGDDSDLDDGIPRERVLELMGGEKLRIPRRRLAVHLCRTMLQELKMGLLRATKVWNYSKDHMVSDYHLGLLFNSVRADGRTSLRFDEISRMLDLFLRKDKRKALCSQAEVRREALQVMYRFRKCLIDMPSREKEGHNYRPKPVDTSKVELGHLEHLGDVLARNCHDMWALERLKQGWQYGIERDDKQKKHPNLVPYKLLSVEEQAFDYRSSIETIKTIVFMNYAITRANHQRSHSGSFHDAVSRSASMMSDIADGMGGSNSSLLSGGSDSTSPRATDAAVFEELGTASHPGALTKPVPSLLREAMSFRRNSLMGDSPYFTSYGEDNVEVYRPLPIDTTTVELPPRLLRLVDLLAENAHEVWAKGRMDEGWTYGPQRDDGSKKHPCLVPYVFLTDDEKEYDINIAKETLKTLIAMKFTILDRSSKY</sequence>
<dbReference type="Gene3D" id="1.10.490.160">
    <property type="match status" value="2"/>
</dbReference>
<gene>
    <name evidence="11" type="ORF">PHMEG_0001109</name>
</gene>
<evidence type="ECO:0000256" key="5">
    <source>
        <dbReference type="ARBA" id="ARBA00023136"/>
    </source>
</evidence>
<evidence type="ECO:0000256" key="6">
    <source>
        <dbReference type="SAM" id="MobiDB-lite"/>
    </source>
</evidence>
<reference evidence="12" key="1">
    <citation type="submission" date="2017-03" db="EMBL/GenBank/DDBJ databases">
        <title>Phytopthora megakarya and P. palmivora, two closely related causual agents of cacao black pod achieved similar genome size and gene model numbers by different mechanisms.</title>
        <authorList>
            <person name="Ali S."/>
            <person name="Shao J."/>
            <person name="Larry D.J."/>
            <person name="Kronmiller B."/>
            <person name="Shen D."/>
            <person name="Strem M.D."/>
            <person name="Melnick R.L."/>
            <person name="Guiltinan M.J."/>
            <person name="Tyler B.M."/>
            <person name="Meinhardt L.W."/>
            <person name="Bailey B.A."/>
        </authorList>
    </citation>
    <scope>NUCLEOTIDE SEQUENCE [LARGE SCALE GENOMIC DNA]</scope>
    <source>
        <strain evidence="12">zdho120</strain>
    </source>
</reference>
<dbReference type="Pfam" id="PF02026">
    <property type="entry name" value="RyR"/>
    <property type="match status" value="2"/>
</dbReference>
<evidence type="ECO:0000259" key="9">
    <source>
        <dbReference type="Pfam" id="PF08016"/>
    </source>
</evidence>